<reference evidence="1 2" key="1">
    <citation type="submission" date="2018-06" db="EMBL/GenBank/DDBJ databases">
        <title>Pseudomonas diversity within urban Lake Michigan freshwaters.</title>
        <authorList>
            <person name="Batrich M."/>
            <person name="Hatzopoulos T."/>
            <person name="Putonti C."/>
        </authorList>
    </citation>
    <scope>NUCLEOTIDE SEQUENCE [LARGE SCALE GENOMIC DNA]</scope>
    <source>
        <strain evidence="1 2">LBp-160603</strain>
    </source>
</reference>
<dbReference type="InterPro" id="IPR022385">
    <property type="entry name" value="Rhs_assc_core"/>
</dbReference>
<sequence>MTSSRLAVIDQQRSVLGSSSLPRAYAPYGAVSDKRGALLAYCGQPRDSLTGHYHLGNGYRTFNPLLMRFNSPDRLSPFGAGGINAFAYCQGDPINFHDSRGTERTFVRSLLATAASAVGTAGANEAPHHFKQLWDMSVYSGNRKILIDNQLEGLAGQPVTFMQRATHVVGALTSTTSAVVGWGAGLYLGATEEGGGHWATELGLLGAVVGAASISKISDMLSSSQEVNFGAKAKALQVDINDMYQEKRVRAQTSPMGQVAIGVGETLNAALRDGPQESSV</sequence>
<protein>
    <recommendedName>
        <fullName evidence="3">RHS repeat-associated core domain-containing protein</fullName>
    </recommendedName>
</protein>
<dbReference type="Proteomes" id="UP000247620">
    <property type="component" value="Unassembled WGS sequence"/>
</dbReference>
<name>A0A2V4I2D0_9PSED</name>
<comment type="caution">
    <text evidence="1">The sequence shown here is derived from an EMBL/GenBank/DDBJ whole genome shotgun (WGS) entry which is preliminary data.</text>
</comment>
<dbReference type="NCBIfam" id="TIGR03696">
    <property type="entry name" value="Rhs_assc_core"/>
    <property type="match status" value="1"/>
</dbReference>
<proteinExistence type="predicted"/>
<evidence type="ECO:0008006" key="3">
    <source>
        <dbReference type="Google" id="ProtNLM"/>
    </source>
</evidence>
<organism evidence="1 2">
    <name type="scientific">Pseudomonas soli</name>
    <dbReference type="NCBI Taxonomy" id="1306993"/>
    <lineage>
        <taxon>Bacteria</taxon>
        <taxon>Pseudomonadati</taxon>
        <taxon>Pseudomonadota</taxon>
        <taxon>Gammaproteobacteria</taxon>
        <taxon>Pseudomonadales</taxon>
        <taxon>Pseudomonadaceae</taxon>
        <taxon>Pseudomonas</taxon>
    </lineage>
</organism>
<dbReference type="AlphaFoldDB" id="A0A2V4I2D0"/>
<dbReference type="Gene3D" id="2.180.10.10">
    <property type="entry name" value="RHS repeat-associated core"/>
    <property type="match status" value="1"/>
</dbReference>
<evidence type="ECO:0000313" key="1">
    <source>
        <dbReference type="EMBL" id="PYB83335.1"/>
    </source>
</evidence>
<dbReference type="SUPFAM" id="SSF56399">
    <property type="entry name" value="ADP-ribosylation"/>
    <property type="match status" value="1"/>
</dbReference>
<dbReference type="EMBL" id="QJRO01000004">
    <property type="protein sequence ID" value="PYB83335.1"/>
    <property type="molecule type" value="Genomic_DNA"/>
</dbReference>
<accession>A0A2V4I2D0</accession>
<dbReference type="RefSeq" id="WP_110699285.1">
    <property type="nucleotide sequence ID" value="NZ_QJRO01000004.1"/>
</dbReference>
<evidence type="ECO:0000313" key="2">
    <source>
        <dbReference type="Proteomes" id="UP000247620"/>
    </source>
</evidence>
<gene>
    <name evidence="1" type="ORF">DMX07_08670</name>
</gene>